<name>I7MI39_TETTS</name>
<dbReference type="RefSeq" id="XP_001024116.1">
    <property type="nucleotide sequence ID" value="XM_001024116.1"/>
</dbReference>
<dbReference type="AlphaFoldDB" id="I7MI39"/>
<dbReference type="Pfam" id="PF08561">
    <property type="entry name" value="Ribosomal_L37"/>
    <property type="match status" value="1"/>
</dbReference>
<protein>
    <submittedName>
        <fullName evidence="2">Uncharacterized protein</fullName>
    </submittedName>
</protein>
<dbReference type="EMBL" id="GG662464">
    <property type="protein sequence ID" value="EAS03871.1"/>
    <property type="molecule type" value="Genomic_DNA"/>
</dbReference>
<organism evidence="2 3">
    <name type="scientific">Tetrahymena thermophila (strain SB210)</name>
    <dbReference type="NCBI Taxonomy" id="312017"/>
    <lineage>
        <taxon>Eukaryota</taxon>
        <taxon>Sar</taxon>
        <taxon>Alveolata</taxon>
        <taxon>Ciliophora</taxon>
        <taxon>Intramacronucleata</taxon>
        <taxon>Oligohymenophorea</taxon>
        <taxon>Hymenostomatida</taxon>
        <taxon>Tetrahymenina</taxon>
        <taxon>Tetrahymenidae</taxon>
        <taxon>Tetrahymena</taxon>
    </lineage>
</organism>
<dbReference type="STRING" id="312017.I7MI39"/>
<evidence type="ECO:0000256" key="1">
    <source>
        <dbReference type="SAM" id="MobiDB-lite"/>
    </source>
</evidence>
<dbReference type="OrthoDB" id="313438at2759"/>
<dbReference type="eggNOG" id="ENOG502SWG6">
    <property type="taxonomic scope" value="Eukaryota"/>
</dbReference>
<dbReference type="Proteomes" id="UP000009168">
    <property type="component" value="Unassembled WGS sequence"/>
</dbReference>
<feature type="compositionally biased region" description="Acidic residues" evidence="1">
    <location>
        <begin position="141"/>
        <end position="158"/>
    </location>
</feature>
<evidence type="ECO:0000313" key="3">
    <source>
        <dbReference type="Proteomes" id="UP000009168"/>
    </source>
</evidence>
<proteinExistence type="evidence at protein level"/>
<dbReference type="EMDB" id="EMD-11032"/>
<gene>
    <name evidence="2" type="ORF">TTHERM_00455100</name>
</gene>
<dbReference type="InterPro" id="IPR013870">
    <property type="entry name" value="Ribosomal_mL54"/>
</dbReference>
<keyword evidence="4" id="KW-0002">3D-structure</keyword>
<dbReference type="OMA" id="ELNPINT"/>
<evidence type="ECO:0000313" key="2">
    <source>
        <dbReference type="EMBL" id="EAS03871.1"/>
    </source>
</evidence>
<dbReference type="HOGENOM" id="CLU_1672794_0_0_1"/>
<feature type="region of interest" description="Disordered" evidence="1">
    <location>
        <begin position="133"/>
        <end position="158"/>
    </location>
</feature>
<sequence length="158" mass="18215">MNFARLVRNNRIANSSALEAVIRGPKKKKGGAGGPAEITSEDVINIWKDRTDPELNPINTYPIWLSHLLLPQLRFEQVAEVYMADEDLLKPHNRDMKRLINQIRRFGIYEQNYTKLAKSLSLDFVLPARQEKDLFTSTKDEQEEEKAEGEEEGEEDDD</sequence>
<evidence type="ECO:0007829" key="4">
    <source>
        <dbReference type="PDB" id="6Z1P"/>
    </source>
</evidence>
<dbReference type="InParanoid" id="I7MI39"/>
<dbReference type="GeneID" id="7841002"/>
<accession>I7MI39</accession>
<reference evidence="4" key="2">
    <citation type="journal article" date="2020" name="Elife">
        <title>Ciliate mitoribosome illuminates evolutionary steps of mitochondrial translation.</title>
        <authorList>
            <person name="Tobiasson V."/>
            <person name="Amunts A."/>
        </authorList>
    </citation>
    <scope>STRUCTURE BY ELECTRON MICROSCOPY (3.70 ANGSTROMS)</scope>
</reference>
<dbReference type="KEGG" id="tet:TTHERM_00455100"/>
<dbReference type="PDB" id="6Z1P">
    <property type="method" value="EM"/>
    <property type="resolution" value="3.70 A"/>
    <property type="chains" value="AN=1-158"/>
</dbReference>
<reference evidence="3" key="1">
    <citation type="journal article" date="2006" name="PLoS Biol.">
        <title>Macronuclear genome sequence of the ciliate Tetrahymena thermophila, a model eukaryote.</title>
        <authorList>
            <person name="Eisen J.A."/>
            <person name="Coyne R.S."/>
            <person name="Wu M."/>
            <person name="Wu D."/>
            <person name="Thiagarajan M."/>
            <person name="Wortman J.R."/>
            <person name="Badger J.H."/>
            <person name="Ren Q."/>
            <person name="Amedeo P."/>
            <person name="Jones K.M."/>
            <person name="Tallon L.J."/>
            <person name="Delcher A.L."/>
            <person name="Salzberg S.L."/>
            <person name="Silva J.C."/>
            <person name="Haas B.J."/>
            <person name="Majoros W.H."/>
            <person name="Farzad M."/>
            <person name="Carlton J.M."/>
            <person name="Smith R.K. Jr."/>
            <person name="Garg J."/>
            <person name="Pearlman R.E."/>
            <person name="Karrer K.M."/>
            <person name="Sun L."/>
            <person name="Manning G."/>
            <person name="Elde N.C."/>
            <person name="Turkewitz A.P."/>
            <person name="Asai D.J."/>
            <person name="Wilkes D.E."/>
            <person name="Wang Y."/>
            <person name="Cai H."/>
            <person name="Collins K."/>
            <person name="Stewart B.A."/>
            <person name="Lee S.R."/>
            <person name="Wilamowska K."/>
            <person name="Weinberg Z."/>
            <person name="Ruzzo W.L."/>
            <person name="Wloga D."/>
            <person name="Gaertig J."/>
            <person name="Frankel J."/>
            <person name="Tsao C.-C."/>
            <person name="Gorovsky M.A."/>
            <person name="Keeling P.J."/>
            <person name="Waller R.F."/>
            <person name="Patron N.J."/>
            <person name="Cherry J.M."/>
            <person name="Stover N.A."/>
            <person name="Krieger C.J."/>
            <person name="del Toro C."/>
            <person name="Ryder H.F."/>
            <person name="Williamson S.C."/>
            <person name="Barbeau R.A."/>
            <person name="Hamilton E.P."/>
            <person name="Orias E."/>
        </authorList>
    </citation>
    <scope>NUCLEOTIDE SEQUENCE [LARGE SCALE GENOMIC DNA]</scope>
    <source>
        <strain evidence="3">SB210</strain>
    </source>
</reference>
<keyword evidence="3" id="KW-1185">Reference proteome</keyword>